<keyword evidence="3" id="KW-1185">Reference proteome</keyword>
<dbReference type="EMBL" id="CAUYUJ010009926">
    <property type="protein sequence ID" value="CAK0828049.1"/>
    <property type="molecule type" value="Genomic_DNA"/>
</dbReference>
<comment type="caution">
    <text evidence="2">The sequence shown here is derived from an EMBL/GenBank/DDBJ whole genome shotgun (WGS) entry which is preliminary data.</text>
</comment>
<evidence type="ECO:0000256" key="1">
    <source>
        <dbReference type="SAM" id="MobiDB-lite"/>
    </source>
</evidence>
<proteinExistence type="predicted"/>
<name>A0ABN9S8F0_9DINO</name>
<feature type="region of interest" description="Disordered" evidence="1">
    <location>
        <begin position="718"/>
        <end position="758"/>
    </location>
</feature>
<protein>
    <submittedName>
        <fullName evidence="2">Uncharacterized protein</fullName>
    </submittedName>
</protein>
<evidence type="ECO:0000313" key="3">
    <source>
        <dbReference type="Proteomes" id="UP001189429"/>
    </source>
</evidence>
<sequence length="925" mass="99597">MSAARVGAALRAFLDSPDAALWPRTATAARSLQGVMQEEGALDAPAPGGRRAVRFTPAARHKLQMRVSHQKRVREKLSERLEAETGPRAGRRVKDMWILRAGLSPPNMPLRDVASFCSDFTGVEQQAIGAGSVRKAKDAFAELLKMMNRDHIGKMAQSTSECTVYVSHTHDEASMRLRSYNAACAPDGVAAVPPSRRRARGRASKIQNNCVTVTIGGAAPPLYVELQPLQKKDAPSIAFALWQVIDIILKAAREKLGEDADIHLAHLITGDAVATNLAACKILWRKASKNPTGDPILVELSRGDIQAAAGRSFVEILPFVPYGPLLPPTAAVTAMLGTLGNIVARLSVYEQYPTALWKCSKQFNRAGWAKECEGFLAIPEQSLDVGFSLQLQRRALRTGSESAAVTFLMGPSTQADIDAVLTLGHATTLNAERKHVQDKKSEAPRLSTVPAASRNGIIRRHLKHRREQQIAASEARQSATGAHTNPRAVTLSRRPDFVTASAKVARPRLVYDEPGIQAYIDANREDLDRVVAAKQAAAKAAARAAASHSTGGTPGTNAQWMKWIEENRPTFLDFFDNASARRRALAARLVPDGEFPAAPRLQPERASPDIPWQDRLWCQAPGWFCVRAGEARHIFFHIAIGRDSWVLPIYGHRAKRTLRLSGAFHKQFVRLRDFCLRDSVPVDPDTMVYHIDVQCSNFIVESVKVSVTNWKRLEVGGPPGTAAASGFDEGDVDEGEEAEGDGDDVAGGSDTDESSVLSLASAADTVEEDGVAGADAVGAPEVAAADAEEAAQDEGGAAPRAKTGTWNVWPPERNTYFYLTDNPAWPDVKVTAQTRWTKGGGLAPGRQGTFLDHCSGRRRFFENEAEASGNGGGAGSGAGAWTPDGLFIAVQDGLRLDLAALGHGGRTGCVDADTLISGWLPDVLP</sequence>
<feature type="compositionally biased region" description="Acidic residues" evidence="1">
    <location>
        <begin position="728"/>
        <end position="744"/>
    </location>
</feature>
<evidence type="ECO:0000313" key="2">
    <source>
        <dbReference type="EMBL" id="CAK0828049.1"/>
    </source>
</evidence>
<reference evidence="2" key="1">
    <citation type="submission" date="2023-10" db="EMBL/GenBank/DDBJ databases">
        <authorList>
            <person name="Chen Y."/>
            <person name="Shah S."/>
            <person name="Dougan E. K."/>
            <person name="Thang M."/>
            <person name="Chan C."/>
        </authorList>
    </citation>
    <scope>NUCLEOTIDE SEQUENCE [LARGE SCALE GENOMIC DNA]</scope>
</reference>
<feature type="region of interest" description="Disordered" evidence="1">
    <location>
        <begin position="783"/>
        <end position="806"/>
    </location>
</feature>
<gene>
    <name evidence="2" type="ORF">PCOR1329_LOCUS27412</name>
</gene>
<organism evidence="2 3">
    <name type="scientific">Prorocentrum cordatum</name>
    <dbReference type="NCBI Taxonomy" id="2364126"/>
    <lineage>
        <taxon>Eukaryota</taxon>
        <taxon>Sar</taxon>
        <taxon>Alveolata</taxon>
        <taxon>Dinophyceae</taxon>
        <taxon>Prorocentrales</taxon>
        <taxon>Prorocentraceae</taxon>
        <taxon>Prorocentrum</taxon>
    </lineage>
</organism>
<dbReference type="Proteomes" id="UP001189429">
    <property type="component" value="Unassembled WGS sequence"/>
</dbReference>
<accession>A0ABN9S8F0</accession>